<reference evidence="2 3" key="1">
    <citation type="submission" date="2017-08" db="EMBL/GenBank/DDBJ databases">
        <title>Genome sequence of Streptomyces albireticuli NRRL B-1670.</title>
        <authorList>
            <person name="Graham D.E."/>
            <person name="Mahan K.M."/>
            <person name="Klingeman D.M."/>
            <person name="Hettich R.L."/>
            <person name="Parry R.J."/>
            <person name="Spain J.C."/>
        </authorList>
    </citation>
    <scope>NUCLEOTIDE SEQUENCE [LARGE SCALE GENOMIC DNA]</scope>
    <source>
        <strain evidence="2 3">NRRL B-1670</strain>
    </source>
</reference>
<proteinExistence type="predicted"/>
<feature type="region of interest" description="Disordered" evidence="1">
    <location>
        <begin position="26"/>
        <end position="57"/>
    </location>
</feature>
<comment type="caution">
    <text evidence="2">The sequence shown here is derived from an EMBL/GenBank/DDBJ whole genome shotgun (WGS) entry which is preliminary data.</text>
</comment>
<name>A0A2A2DDL1_9ACTN</name>
<evidence type="ECO:0000313" key="3">
    <source>
        <dbReference type="Proteomes" id="UP000218944"/>
    </source>
</evidence>
<dbReference type="EMBL" id="NSJV01000136">
    <property type="protein sequence ID" value="PAU49581.1"/>
    <property type="molecule type" value="Genomic_DNA"/>
</dbReference>
<organism evidence="2 3">
    <name type="scientific">Streptomyces albireticuli</name>
    <dbReference type="NCBI Taxonomy" id="1940"/>
    <lineage>
        <taxon>Bacteria</taxon>
        <taxon>Bacillati</taxon>
        <taxon>Actinomycetota</taxon>
        <taxon>Actinomycetes</taxon>
        <taxon>Kitasatosporales</taxon>
        <taxon>Streptomycetaceae</taxon>
        <taxon>Streptomyces</taxon>
    </lineage>
</organism>
<dbReference type="Proteomes" id="UP000218944">
    <property type="component" value="Unassembled WGS sequence"/>
</dbReference>
<accession>A0A2A2DDL1</accession>
<protein>
    <submittedName>
        <fullName evidence="2">Uncharacterized protein</fullName>
    </submittedName>
</protein>
<sequence length="115" mass="12768">MVILSLRAAVRRLVCRDRRDARERAALPGCGDGRGRPRPRRRVRPGGAAGAGPGTRDTFAAQVCGELSAELPDEDLGQDLHDCLDRYELGSKPRCEEVEYLELVQEAIDRIERGR</sequence>
<dbReference type="AlphaFoldDB" id="A0A2A2DDL1"/>
<evidence type="ECO:0000256" key="1">
    <source>
        <dbReference type="SAM" id="MobiDB-lite"/>
    </source>
</evidence>
<gene>
    <name evidence="2" type="ORF">CK936_07090</name>
</gene>
<keyword evidence="3" id="KW-1185">Reference proteome</keyword>
<evidence type="ECO:0000313" key="2">
    <source>
        <dbReference type="EMBL" id="PAU49581.1"/>
    </source>
</evidence>